<feature type="transmembrane region" description="Helical" evidence="2">
    <location>
        <begin position="110"/>
        <end position="130"/>
    </location>
</feature>
<evidence type="ECO:0000256" key="1">
    <source>
        <dbReference type="SAM" id="MobiDB-lite"/>
    </source>
</evidence>
<keyword evidence="4" id="KW-1185">Reference proteome</keyword>
<reference evidence="4" key="1">
    <citation type="submission" date="2016-10" db="EMBL/GenBank/DDBJ databases">
        <authorList>
            <person name="Varghese N."/>
            <person name="Submissions S."/>
        </authorList>
    </citation>
    <scope>NUCLEOTIDE SEQUENCE [LARGE SCALE GENOMIC DNA]</scope>
    <source>
        <strain evidence="4">DSM 25055</strain>
    </source>
</reference>
<dbReference type="STRING" id="1186196.SAMN04489841_1889"/>
<feature type="transmembrane region" description="Helical" evidence="2">
    <location>
        <begin position="82"/>
        <end position="103"/>
    </location>
</feature>
<dbReference type="Proteomes" id="UP000199114">
    <property type="component" value="Unassembled WGS sequence"/>
</dbReference>
<keyword evidence="2" id="KW-0812">Transmembrane</keyword>
<dbReference type="AlphaFoldDB" id="A0A1H9GID3"/>
<keyword evidence="2" id="KW-1133">Transmembrane helix</keyword>
<evidence type="ECO:0000313" key="3">
    <source>
        <dbReference type="EMBL" id="SEQ49658.1"/>
    </source>
</evidence>
<accession>A0A1H9GID3</accession>
<protein>
    <submittedName>
        <fullName evidence="3">Uncharacterized protein</fullName>
    </submittedName>
</protein>
<dbReference type="RefSeq" id="WP_090616773.1">
    <property type="nucleotide sequence ID" value="NZ_FOFD01000002.1"/>
</dbReference>
<organism evidence="3 4">
    <name type="scientific">Natrinema salaciae</name>
    <dbReference type="NCBI Taxonomy" id="1186196"/>
    <lineage>
        <taxon>Archaea</taxon>
        <taxon>Methanobacteriati</taxon>
        <taxon>Methanobacteriota</taxon>
        <taxon>Stenosarchaea group</taxon>
        <taxon>Halobacteria</taxon>
        <taxon>Halobacteriales</taxon>
        <taxon>Natrialbaceae</taxon>
        <taxon>Natrinema</taxon>
    </lineage>
</organism>
<feature type="region of interest" description="Disordered" evidence="1">
    <location>
        <begin position="139"/>
        <end position="163"/>
    </location>
</feature>
<proteinExistence type="predicted"/>
<gene>
    <name evidence="3" type="ORF">SAMN04489841_1889</name>
</gene>
<dbReference type="EMBL" id="FOFD01000002">
    <property type="protein sequence ID" value="SEQ49658.1"/>
    <property type="molecule type" value="Genomic_DNA"/>
</dbReference>
<keyword evidence="2" id="KW-0472">Membrane</keyword>
<feature type="transmembrane region" description="Helical" evidence="2">
    <location>
        <begin position="26"/>
        <end position="42"/>
    </location>
</feature>
<feature type="transmembrane region" description="Helical" evidence="2">
    <location>
        <begin position="54"/>
        <end position="70"/>
    </location>
</feature>
<dbReference type="OrthoDB" id="186921at2157"/>
<evidence type="ECO:0000256" key="2">
    <source>
        <dbReference type="SAM" id="Phobius"/>
    </source>
</evidence>
<sequence>MGGTLLEWFRDDDGSWQVPDGRRGEFVSLAVSLPVLAVFLHFETELPRPAEHRLAAVVGVWCGFLYATYYRTAFVERVPDWISVGQVVSLLAGGLGLTILRLVHVADPTVVFVLTAGGTILLLYLVRWFSPFHPGLEPPRRGVEPPPARDVGANSGADASGDH</sequence>
<name>A0A1H9GID3_9EURY</name>
<evidence type="ECO:0000313" key="4">
    <source>
        <dbReference type="Proteomes" id="UP000199114"/>
    </source>
</evidence>